<name>A0A7I7YU39_9MYCO</name>
<dbReference type="EMBL" id="AP022614">
    <property type="protein sequence ID" value="BBZ44564.1"/>
    <property type="molecule type" value="Genomic_DNA"/>
</dbReference>
<dbReference type="AlphaFoldDB" id="A0A7I7YU39"/>
<gene>
    <name evidence="1" type="ORF">MPRM_18450</name>
</gene>
<reference evidence="1 2" key="1">
    <citation type="journal article" date="2019" name="Emerg. Microbes Infect.">
        <title>Comprehensive subspecies identification of 175 nontuberculous mycobacteria species based on 7547 genomic profiles.</title>
        <authorList>
            <person name="Matsumoto Y."/>
            <person name="Kinjo T."/>
            <person name="Motooka D."/>
            <person name="Nabeya D."/>
            <person name="Jung N."/>
            <person name="Uechi K."/>
            <person name="Horii T."/>
            <person name="Iida T."/>
            <person name="Fujita J."/>
            <person name="Nakamura S."/>
        </authorList>
    </citation>
    <scope>NUCLEOTIDE SEQUENCE [LARGE SCALE GENOMIC DNA]</scope>
    <source>
        <strain evidence="1 2">JCM 14742</strain>
    </source>
</reference>
<protein>
    <submittedName>
        <fullName evidence="1">Uncharacterized protein</fullName>
    </submittedName>
</protein>
<organism evidence="1 2">
    <name type="scientific">Mycobacterium parmense</name>
    <dbReference type="NCBI Taxonomy" id="185642"/>
    <lineage>
        <taxon>Bacteria</taxon>
        <taxon>Bacillati</taxon>
        <taxon>Actinomycetota</taxon>
        <taxon>Actinomycetes</taxon>
        <taxon>Mycobacteriales</taxon>
        <taxon>Mycobacteriaceae</taxon>
        <taxon>Mycobacterium</taxon>
        <taxon>Mycobacterium simiae complex</taxon>
    </lineage>
</organism>
<accession>A0A7I7YU39</accession>
<proteinExistence type="predicted"/>
<evidence type="ECO:0000313" key="2">
    <source>
        <dbReference type="Proteomes" id="UP000467105"/>
    </source>
</evidence>
<evidence type="ECO:0000313" key="1">
    <source>
        <dbReference type="EMBL" id="BBZ44564.1"/>
    </source>
</evidence>
<dbReference type="RefSeq" id="WP_085269593.1">
    <property type="nucleotide sequence ID" value="NZ_AP022614.1"/>
</dbReference>
<sequence>MIHSFCVTHKKPLLPDKWYDDCIALGNFQTDSACHVKQLDPFWHEARSIAYGAAGTHALPVAIERFAGEAELIEISSYRKRVLPFAVGSESHSYPTMRELNMDSVDEEVELSASMLRGDVGFLLAQPIFLAESVLGQYASGHQLKDILDYTNLAVELGVLDSRSVTELLGAKHFIPGGIELGIYPKSWLVQALSKIEVVGRQFLCRYGDRVKKYNDQQIRAVGFLSERLGSYLLIRHLNERYARNIPAEVFGYMTVIVEGDTRYSAGLAEAADRPKVTSSWYQRKQKRAR</sequence>
<dbReference type="Proteomes" id="UP000467105">
    <property type="component" value="Chromosome"/>
</dbReference>
<keyword evidence="2" id="KW-1185">Reference proteome</keyword>